<accession>A0A8S8XE03</accession>
<evidence type="ECO:0000256" key="3">
    <source>
        <dbReference type="ARBA" id="ARBA00022448"/>
    </source>
</evidence>
<dbReference type="GO" id="GO:0005886">
    <property type="term" value="C:plasma membrane"/>
    <property type="evidence" value="ECO:0007669"/>
    <property type="project" value="UniProtKB-SubCell"/>
</dbReference>
<feature type="transmembrane region" description="Helical" evidence="10">
    <location>
        <begin position="53"/>
        <end position="76"/>
    </location>
</feature>
<evidence type="ECO:0000259" key="11">
    <source>
        <dbReference type="PROSITE" id="PS50850"/>
    </source>
</evidence>
<dbReference type="AlphaFoldDB" id="A0A8S8XE03"/>
<feature type="transmembrane region" description="Helical" evidence="10">
    <location>
        <begin position="392"/>
        <end position="411"/>
    </location>
</feature>
<dbReference type="PANTHER" id="PTHR48023">
    <property type="entry name" value="D-XYLOSE-PROTON SYMPORTER-LIKE 2"/>
    <property type="match status" value="1"/>
</dbReference>
<dbReference type="FunFam" id="1.20.1250.20:FF:000122">
    <property type="entry name" value="D-xylose transporter XylE"/>
    <property type="match status" value="1"/>
</dbReference>
<feature type="transmembrane region" description="Helical" evidence="10">
    <location>
        <begin position="356"/>
        <end position="380"/>
    </location>
</feature>
<dbReference type="GO" id="GO:0022857">
    <property type="term" value="F:transmembrane transporter activity"/>
    <property type="evidence" value="ECO:0007669"/>
    <property type="project" value="InterPro"/>
</dbReference>
<keyword evidence="13" id="KW-1185">Reference proteome</keyword>
<evidence type="ECO:0000256" key="2">
    <source>
        <dbReference type="ARBA" id="ARBA00010992"/>
    </source>
</evidence>
<dbReference type="Pfam" id="PF00083">
    <property type="entry name" value="Sugar_tr"/>
    <property type="match status" value="1"/>
</dbReference>
<dbReference type="Gene3D" id="1.20.1250.20">
    <property type="entry name" value="MFS general substrate transporter like domains"/>
    <property type="match status" value="2"/>
</dbReference>
<proteinExistence type="inferred from homology"/>
<evidence type="ECO:0000256" key="4">
    <source>
        <dbReference type="ARBA" id="ARBA00022475"/>
    </source>
</evidence>
<protein>
    <submittedName>
        <fullName evidence="12">D-xylose transporter XylE</fullName>
    </submittedName>
</protein>
<dbReference type="PROSITE" id="PS50850">
    <property type="entry name" value="MFS"/>
    <property type="match status" value="1"/>
</dbReference>
<dbReference type="InterPro" id="IPR047984">
    <property type="entry name" value="XylE-like"/>
</dbReference>
<keyword evidence="8 10" id="KW-0472">Membrane</keyword>
<organism evidence="12 13">
    <name type="scientific">Roseiterribacter gracilis</name>
    <dbReference type="NCBI Taxonomy" id="2812848"/>
    <lineage>
        <taxon>Bacteria</taxon>
        <taxon>Pseudomonadati</taxon>
        <taxon>Pseudomonadota</taxon>
        <taxon>Alphaproteobacteria</taxon>
        <taxon>Rhodospirillales</taxon>
        <taxon>Roseiterribacteraceae</taxon>
        <taxon>Roseiterribacter</taxon>
    </lineage>
</organism>
<dbReference type="InterPro" id="IPR003663">
    <property type="entry name" value="Sugar/inositol_transpt"/>
</dbReference>
<dbReference type="SUPFAM" id="SSF103473">
    <property type="entry name" value="MFS general substrate transporter"/>
    <property type="match status" value="1"/>
</dbReference>
<keyword evidence="6 10" id="KW-0812">Transmembrane</keyword>
<feature type="transmembrane region" description="Helical" evidence="10">
    <location>
        <begin position="122"/>
        <end position="140"/>
    </location>
</feature>
<feature type="transmembrane region" description="Helical" evidence="10">
    <location>
        <begin position="255"/>
        <end position="278"/>
    </location>
</feature>
<dbReference type="NCBIfam" id="TIGR00879">
    <property type="entry name" value="SP"/>
    <property type="match status" value="1"/>
</dbReference>
<feature type="transmembrane region" description="Helical" evidence="10">
    <location>
        <begin position="186"/>
        <end position="208"/>
    </location>
</feature>
<dbReference type="PRINTS" id="PR00171">
    <property type="entry name" value="SUGRTRNSPORT"/>
</dbReference>
<comment type="caution">
    <text evidence="12">The sequence shown here is derived from an EMBL/GenBank/DDBJ whole genome shotgun (WGS) entry which is preliminary data.</text>
</comment>
<feature type="domain" description="Major facilitator superfamily (MFS) profile" evidence="11">
    <location>
        <begin position="10"/>
        <end position="452"/>
    </location>
</feature>
<reference evidence="12" key="1">
    <citation type="submission" date="2021-02" db="EMBL/GenBank/DDBJ databases">
        <title>Genome sequence of Rhodospirillales sp. strain TMPK1 isolated from soil.</title>
        <authorList>
            <person name="Nakai R."/>
            <person name="Kusada H."/>
            <person name="Tamaki H."/>
        </authorList>
    </citation>
    <scope>NUCLEOTIDE SEQUENCE</scope>
    <source>
        <strain evidence="12">TMPK1</strain>
    </source>
</reference>
<dbReference type="RefSeq" id="WP_420245278.1">
    <property type="nucleotide sequence ID" value="NZ_BOPV01000001.1"/>
</dbReference>
<evidence type="ECO:0000256" key="1">
    <source>
        <dbReference type="ARBA" id="ARBA00004651"/>
    </source>
</evidence>
<keyword evidence="7 10" id="KW-1133">Transmembrane helix</keyword>
<keyword evidence="5" id="KW-0762">Sugar transport</keyword>
<sequence>MQANGYATRIALVATLGGLLFGYDTAVISGAIGALEANFIAPQGLSETARNSLTGFTVSSALIGCILGGIVAGWVADHWGRRRGLIVAAVLFLICSIGSAYPELGLGVSGPDALTPFNVYRVIGGIGVGIASMLSPLYIAEVAPREKRGQLVSYNQMAIVLGIFGVYFVNYAIARGGDQTWLYSHGWRYMFLSEAVPSLAFLVFLFSVPETPRYLVMKGRDAEAKILLDRIEGPAASNGVLTDIRGSLVQHSDKLLSYGWLVVIAGILLSVFQQTIGINAVLYYAPLMFQNMGWSGDVAFLQTAIVGAANVLFTIVAIFTVDRWGRKPLMLWGAALMAAAMLALGFMFASNTLGSAALFVVIAYIAGFAFSWGPVTWVLLSEMFPNAIKGKAMGVAVAAQWIANLIVSWSFKVLDGNSELNALFNHGFCYWMYGAMSILAGLFVWKYVPETKGRSLEEMERLWKRA</sequence>
<dbReference type="InterPro" id="IPR005828">
    <property type="entry name" value="MFS_sugar_transport-like"/>
</dbReference>
<dbReference type="Proteomes" id="UP000681075">
    <property type="component" value="Unassembled WGS sequence"/>
</dbReference>
<comment type="similarity">
    <text evidence="2 9">Belongs to the major facilitator superfamily. Sugar transporter (TC 2.A.1.1) family.</text>
</comment>
<feature type="transmembrane region" description="Helical" evidence="10">
    <location>
        <begin position="83"/>
        <end position="102"/>
    </location>
</feature>
<name>A0A8S8XE03_9PROT</name>
<dbReference type="InterPro" id="IPR020846">
    <property type="entry name" value="MFS_dom"/>
</dbReference>
<feature type="transmembrane region" description="Helical" evidence="10">
    <location>
        <begin position="423"/>
        <end position="445"/>
    </location>
</feature>
<evidence type="ECO:0000313" key="12">
    <source>
        <dbReference type="EMBL" id="GIL41683.1"/>
    </source>
</evidence>
<evidence type="ECO:0000313" key="13">
    <source>
        <dbReference type="Proteomes" id="UP000681075"/>
    </source>
</evidence>
<evidence type="ECO:0000256" key="7">
    <source>
        <dbReference type="ARBA" id="ARBA00022989"/>
    </source>
</evidence>
<dbReference type="InterPro" id="IPR050820">
    <property type="entry name" value="MFS_Sugar_Transporter"/>
</dbReference>
<dbReference type="PROSITE" id="PS00216">
    <property type="entry name" value="SUGAR_TRANSPORT_1"/>
    <property type="match status" value="2"/>
</dbReference>
<evidence type="ECO:0000256" key="10">
    <source>
        <dbReference type="SAM" id="Phobius"/>
    </source>
</evidence>
<gene>
    <name evidence="12" type="primary">xylE_3</name>
    <name evidence="12" type="ORF">TMPK1_39200</name>
</gene>
<dbReference type="InterPro" id="IPR036259">
    <property type="entry name" value="MFS_trans_sf"/>
</dbReference>
<evidence type="ECO:0000256" key="5">
    <source>
        <dbReference type="ARBA" id="ARBA00022597"/>
    </source>
</evidence>
<feature type="transmembrane region" description="Helical" evidence="10">
    <location>
        <begin position="152"/>
        <end position="174"/>
    </location>
</feature>
<dbReference type="InterPro" id="IPR005829">
    <property type="entry name" value="Sugar_transporter_CS"/>
</dbReference>
<comment type="subcellular location">
    <subcellularLocation>
        <location evidence="1">Cell membrane</location>
        <topology evidence="1">Multi-pass membrane protein</topology>
    </subcellularLocation>
</comment>
<dbReference type="CDD" id="cd17359">
    <property type="entry name" value="MFS_XylE_like"/>
    <property type="match status" value="1"/>
</dbReference>
<evidence type="ECO:0000256" key="9">
    <source>
        <dbReference type="RuleBase" id="RU003346"/>
    </source>
</evidence>
<dbReference type="EMBL" id="BOPV01000001">
    <property type="protein sequence ID" value="GIL41683.1"/>
    <property type="molecule type" value="Genomic_DNA"/>
</dbReference>
<dbReference type="NCBIfam" id="NF007484">
    <property type="entry name" value="PRK10077.1"/>
    <property type="match status" value="1"/>
</dbReference>
<evidence type="ECO:0000256" key="6">
    <source>
        <dbReference type="ARBA" id="ARBA00022692"/>
    </source>
</evidence>
<evidence type="ECO:0000256" key="8">
    <source>
        <dbReference type="ARBA" id="ARBA00023136"/>
    </source>
</evidence>
<feature type="transmembrane region" description="Helical" evidence="10">
    <location>
        <begin position="331"/>
        <end position="350"/>
    </location>
</feature>
<keyword evidence="3 9" id="KW-0813">Transport</keyword>
<keyword evidence="4" id="KW-1003">Cell membrane</keyword>
<feature type="transmembrane region" description="Helical" evidence="10">
    <location>
        <begin position="298"/>
        <end position="319"/>
    </location>
</feature>
<dbReference type="PROSITE" id="PS00217">
    <property type="entry name" value="SUGAR_TRANSPORT_2"/>
    <property type="match status" value="1"/>
</dbReference>
<dbReference type="PANTHER" id="PTHR48023:SF4">
    <property type="entry name" value="D-XYLOSE-PROTON SYMPORTER-LIKE 2"/>
    <property type="match status" value="1"/>
</dbReference>